<dbReference type="Gene3D" id="3.30.70.2800">
    <property type="match status" value="1"/>
</dbReference>
<gene>
    <name evidence="3" type="ORF">RDWZM_010033</name>
</gene>
<dbReference type="Gene3D" id="1.10.238.10">
    <property type="entry name" value="EF-hand"/>
    <property type="match status" value="1"/>
</dbReference>
<keyword evidence="4" id="KW-1185">Reference proteome</keyword>
<evidence type="ECO:0000256" key="1">
    <source>
        <dbReference type="ARBA" id="ARBA00022837"/>
    </source>
</evidence>
<evidence type="ECO:0000256" key="2">
    <source>
        <dbReference type="SAM" id="SignalP"/>
    </source>
</evidence>
<accession>A0A9Q0LYN0</accession>
<dbReference type="EMBL" id="JAPWDV010000004">
    <property type="protein sequence ID" value="KAJ6215533.1"/>
    <property type="molecule type" value="Genomic_DNA"/>
</dbReference>
<name>A0A9Q0LYN0_BLOTA</name>
<dbReference type="Pfam" id="PF13164">
    <property type="entry name" value="Diedel"/>
    <property type="match status" value="1"/>
</dbReference>
<dbReference type="AlphaFoldDB" id="A0A9Q0LYN0"/>
<dbReference type="PROSITE" id="PS00018">
    <property type="entry name" value="EF_HAND_1"/>
    <property type="match status" value="2"/>
</dbReference>
<dbReference type="Proteomes" id="UP001142055">
    <property type="component" value="Chromosome 4"/>
</dbReference>
<feature type="chain" id="PRO_5040502694" evidence="2">
    <location>
        <begin position="23"/>
        <end position="173"/>
    </location>
</feature>
<protein>
    <submittedName>
        <fullName evidence="3">Uncharacterized protein</fullName>
    </submittedName>
</protein>
<dbReference type="OrthoDB" id="6511170at2759"/>
<proteinExistence type="predicted"/>
<reference evidence="3" key="1">
    <citation type="submission" date="2022-12" db="EMBL/GenBank/DDBJ databases">
        <title>Genome assemblies of Blomia tropicalis.</title>
        <authorList>
            <person name="Cui Y."/>
        </authorList>
    </citation>
    <scope>NUCLEOTIDE SEQUENCE</scope>
    <source>
        <tissue evidence="3">Adult mites</tissue>
    </source>
</reference>
<organism evidence="3 4">
    <name type="scientific">Blomia tropicalis</name>
    <name type="common">Mite</name>
    <dbReference type="NCBI Taxonomy" id="40697"/>
    <lineage>
        <taxon>Eukaryota</taxon>
        <taxon>Metazoa</taxon>
        <taxon>Ecdysozoa</taxon>
        <taxon>Arthropoda</taxon>
        <taxon>Chelicerata</taxon>
        <taxon>Arachnida</taxon>
        <taxon>Acari</taxon>
        <taxon>Acariformes</taxon>
        <taxon>Sarcoptiformes</taxon>
        <taxon>Astigmata</taxon>
        <taxon>Glycyphagoidea</taxon>
        <taxon>Echimyopodidae</taxon>
        <taxon>Blomia</taxon>
    </lineage>
</organism>
<keyword evidence="2" id="KW-0732">Signal</keyword>
<dbReference type="SUPFAM" id="SSF47473">
    <property type="entry name" value="EF-hand"/>
    <property type="match status" value="1"/>
</dbReference>
<dbReference type="OMA" id="FNCFKPD"/>
<comment type="caution">
    <text evidence="3">The sequence shown here is derived from an EMBL/GenBank/DDBJ whole genome shotgun (WGS) entry which is preliminary data.</text>
</comment>
<dbReference type="InterPro" id="IPR025061">
    <property type="entry name" value="Diedel"/>
</dbReference>
<evidence type="ECO:0000313" key="4">
    <source>
        <dbReference type="Proteomes" id="UP001142055"/>
    </source>
</evidence>
<dbReference type="InterPro" id="IPR011992">
    <property type="entry name" value="EF-hand-dom_pair"/>
</dbReference>
<sequence>MKLSIIILSTILSASLFELVRSECCYAHFNCKEPDNAKVSRCYDCTVATPFCGVGKCNILGCNCDNGCRHGDESLWCWNPVYECGKTELRSIINNVQMSSVSTQQQRTESIVSSLVERYDQNGDRSLDINEFHSYWLDNVRMSTSMIKVEFAKIDTDRNGRITMNEIDRSIVV</sequence>
<keyword evidence="1" id="KW-0106">Calcium</keyword>
<dbReference type="InterPro" id="IPR018247">
    <property type="entry name" value="EF_Hand_1_Ca_BS"/>
</dbReference>
<feature type="signal peptide" evidence="2">
    <location>
        <begin position="1"/>
        <end position="22"/>
    </location>
</feature>
<evidence type="ECO:0000313" key="3">
    <source>
        <dbReference type="EMBL" id="KAJ6215533.1"/>
    </source>
</evidence>